<dbReference type="SUPFAM" id="SSF88946">
    <property type="entry name" value="Sigma2 domain of RNA polymerase sigma factors"/>
    <property type="match status" value="1"/>
</dbReference>
<gene>
    <name evidence="8" type="primary">sigE_7</name>
    <name evidence="8" type="ORF">Enr13x_69980</name>
</gene>
<keyword evidence="9" id="KW-1185">Reference proteome</keyword>
<dbReference type="Gene3D" id="1.10.10.10">
    <property type="entry name" value="Winged helix-like DNA-binding domain superfamily/Winged helix DNA-binding domain"/>
    <property type="match status" value="1"/>
</dbReference>
<dbReference type="InterPro" id="IPR007627">
    <property type="entry name" value="RNA_pol_sigma70_r2"/>
</dbReference>
<dbReference type="InterPro" id="IPR013249">
    <property type="entry name" value="RNA_pol_sigma70_r4_t2"/>
</dbReference>
<name>A0A518I1V1_9BACT</name>
<dbReference type="PANTHER" id="PTHR43133:SF8">
    <property type="entry name" value="RNA POLYMERASE SIGMA FACTOR HI_1459-RELATED"/>
    <property type="match status" value="1"/>
</dbReference>
<protein>
    <submittedName>
        <fullName evidence="8">ECF RNA polymerase sigma factor SigE</fullName>
    </submittedName>
</protein>
<evidence type="ECO:0000256" key="1">
    <source>
        <dbReference type="ARBA" id="ARBA00010641"/>
    </source>
</evidence>
<dbReference type="NCBIfam" id="TIGR02937">
    <property type="entry name" value="sigma70-ECF"/>
    <property type="match status" value="1"/>
</dbReference>
<dbReference type="Proteomes" id="UP000319004">
    <property type="component" value="Chromosome"/>
</dbReference>
<feature type="domain" description="RNA polymerase sigma-70 region 2" evidence="6">
    <location>
        <begin position="27"/>
        <end position="92"/>
    </location>
</feature>
<reference evidence="8 9" key="1">
    <citation type="submission" date="2019-03" db="EMBL/GenBank/DDBJ databases">
        <title>Deep-cultivation of Planctomycetes and their phenomic and genomic characterization uncovers novel biology.</title>
        <authorList>
            <person name="Wiegand S."/>
            <person name="Jogler M."/>
            <person name="Boedeker C."/>
            <person name="Pinto D."/>
            <person name="Vollmers J."/>
            <person name="Rivas-Marin E."/>
            <person name="Kohn T."/>
            <person name="Peeters S.H."/>
            <person name="Heuer A."/>
            <person name="Rast P."/>
            <person name="Oberbeckmann S."/>
            <person name="Bunk B."/>
            <person name="Jeske O."/>
            <person name="Meyerdierks A."/>
            <person name="Storesund J.E."/>
            <person name="Kallscheuer N."/>
            <person name="Luecker S."/>
            <person name="Lage O.M."/>
            <person name="Pohl T."/>
            <person name="Merkel B.J."/>
            <person name="Hornburger P."/>
            <person name="Mueller R.-W."/>
            <person name="Bruemmer F."/>
            <person name="Labrenz M."/>
            <person name="Spormann A.M."/>
            <person name="Op den Camp H."/>
            <person name="Overmann J."/>
            <person name="Amann R."/>
            <person name="Jetten M.S.M."/>
            <person name="Mascher T."/>
            <person name="Medema M.H."/>
            <person name="Devos D.P."/>
            <person name="Kaster A.-K."/>
            <person name="Ovreas L."/>
            <person name="Rohde M."/>
            <person name="Galperin M.Y."/>
            <person name="Jogler C."/>
        </authorList>
    </citation>
    <scope>NUCLEOTIDE SEQUENCE [LARGE SCALE GENOMIC DNA]</scope>
    <source>
        <strain evidence="8 9">Enr13</strain>
    </source>
</reference>
<evidence type="ECO:0000256" key="5">
    <source>
        <dbReference type="ARBA" id="ARBA00023163"/>
    </source>
</evidence>
<keyword evidence="4" id="KW-0238">DNA-binding</keyword>
<evidence type="ECO:0000313" key="9">
    <source>
        <dbReference type="Proteomes" id="UP000319004"/>
    </source>
</evidence>
<dbReference type="PANTHER" id="PTHR43133">
    <property type="entry name" value="RNA POLYMERASE ECF-TYPE SIGMA FACTO"/>
    <property type="match status" value="1"/>
</dbReference>
<dbReference type="Pfam" id="PF04542">
    <property type="entry name" value="Sigma70_r2"/>
    <property type="match status" value="1"/>
</dbReference>
<evidence type="ECO:0000256" key="2">
    <source>
        <dbReference type="ARBA" id="ARBA00023015"/>
    </source>
</evidence>
<comment type="similarity">
    <text evidence="1">Belongs to the sigma-70 factor family. ECF subfamily.</text>
</comment>
<evidence type="ECO:0000259" key="7">
    <source>
        <dbReference type="Pfam" id="PF08281"/>
    </source>
</evidence>
<evidence type="ECO:0000313" key="8">
    <source>
        <dbReference type="EMBL" id="QDV47089.1"/>
    </source>
</evidence>
<dbReference type="InterPro" id="IPR013324">
    <property type="entry name" value="RNA_pol_sigma_r3/r4-like"/>
</dbReference>
<dbReference type="Gene3D" id="1.10.1740.10">
    <property type="match status" value="1"/>
</dbReference>
<evidence type="ECO:0000256" key="3">
    <source>
        <dbReference type="ARBA" id="ARBA00023082"/>
    </source>
</evidence>
<accession>A0A518I1V1</accession>
<dbReference type="InterPro" id="IPR036388">
    <property type="entry name" value="WH-like_DNA-bd_sf"/>
</dbReference>
<dbReference type="SUPFAM" id="SSF88659">
    <property type="entry name" value="Sigma3 and sigma4 domains of RNA polymerase sigma factors"/>
    <property type="match status" value="1"/>
</dbReference>
<dbReference type="GO" id="GO:0016987">
    <property type="term" value="F:sigma factor activity"/>
    <property type="evidence" value="ECO:0007669"/>
    <property type="project" value="UniProtKB-KW"/>
</dbReference>
<proteinExistence type="inferred from homology"/>
<dbReference type="KEGG" id="snep:Enr13x_69980"/>
<keyword evidence="2" id="KW-0805">Transcription regulation</keyword>
<dbReference type="RefSeq" id="WP_231743930.1">
    <property type="nucleotide sequence ID" value="NZ_CP037423.1"/>
</dbReference>
<dbReference type="GO" id="GO:0003677">
    <property type="term" value="F:DNA binding"/>
    <property type="evidence" value="ECO:0007669"/>
    <property type="project" value="UniProtKB-KW"/>
</dbReference>
<dbReference type="InterPro" id="IPR014284">
    <property type="entry name" value="RNA_pol_sigma-70_dom"/>
</dbReference>
<feature type="domain" description="RNA polymerase sigma factor 70 region 4 type 2" evidence="7">
    <location>
        <begin position="148"/>
        <end position="184"/>
    </location>
</feature>
<dbReference type="InterPro" id="IPR013325">
    <property type="entry name" value="RNA_pol_sigma_r2"/>
</dbReference>
<evidence type="ECO:0000256" key="4">
    <source>
        <dbReference type="ARBA" id="ARBA00023125"/>
    </source>
</evidence>
<dbReference type="InterPro" id="IPR039425">
    <property type="entry name" value="RNA_pol_sigma-70-like"/>
</dbReference>
<keyword evidence="3" id="KW-0731">Sigma factor</keyword>
<dbReference type="EMBL" id="CP037423">
    <property type="protein sequence ID" value="QDV47089.1"/>
    <property type="molecule type" value="Genomic_DNA"/>
</dbReference>
<sequence>MQDPKTRPSLIGQLHDPASHDAWAEFVGLYQPVVYRVARARGLQHADAEDLAQEVFATVGRKVGEFDFGRGGSFRGWLLKITRDQVVNKLTRGPRDVGSGDSEVQAMIGEQPARSETLTLLRVEHQRALLARAAERLRGSISPPIWDAFWMTAVEGISIAEAAERLGKTEGGVRVARCRVLARLRKEVQDDDCPFSL</sequence>
<dbReference type="Pfam" id="PF08281">
    <property type="entry name" value="Sigma70_r4_2"/>
    <property type="match status" value="1"/>
</dbReference>
<dbReference type="GO" id="GO:0006352">
    <property type="term" value="P:DNA-templated transcription initiation"/>
    <property type="evidence" value="ECO:0007669"/>
    <property type="project" value="InterPro"/>
</dbReference>
<dbReference type="AlphaFoldDB" id="A0A518I1V1"/>
<evidence type="ECO:0000259" key="6">
    <source>
        <dbReference type="Pfam" id="PF04542"/>
    </source>
</evidence>
<organism evidence="8 9">
    <name type="scientific">Stieleria neptunia</name>
    <dbReference type="NCBI Taxonomy" id="2527979"/>
    <lineage>
        <taxon>Bacteria</taxon>
        <taxon>Pseudomonadati</taxon>
        <taxon>Planctomycetota</taxon>
        <taxon>Planctomycetia</taxon>
        <taxon>Pirellulales</taxon>
        <taxon>Pirellulaceae</taxon>
        <taxon>Stieleria</taxon>
    </lineage>
</organism>
<keyword evidence="5" id="KW-0804">Transcription</keyword>